<dbReference type="InterPro" id="IPR025965">
    <property type="entry name" value="FlgD/Vpr_Ig-like"/>
</dbReference>
<feature type="non-terminal residue" evidence="2">
    <location>
        <position position="1"/>
    </location>
</feature>
<dbReference type="InterPro" id="IPR026444">
    <property type="entry name" value="Secre_tail"/>
</dbReference>
<dbReference type="EMBL" id="UINC01041682">
    <property type="protein sequence ID" value="SVB43291.1"/>
    <property type="molecule type" value="Genomic_DNA"/>
</dbReference>
<name>A0A382E003_9ZZZZ</name>
<accession>A0A382E003</accession>
<reference evidence="2" key="1">
    <citation type="submission" date="2018-05" db="EMBL/GenBank/DDBJ databases">
        <authorList>
            <person name="Lanie J.A."/>
            <person name="Ng W.-L."/>
            <person name="Kazmierczak K.M."/>
            <person name="Andrzejewski T.M."/>
            <person name="Davidsen T.M."/>
            <person name="Wayne K.J."/>
            <person name="Tettelin H."/>
            <person name="Glass J.I."/>
            <person name="Rusch D."/>
            <person name="Podicherti R."/>
            <person name="Tsui H.-C.T."/>
            <person name="Winkler M.E."/>
        </authorList>
    </citation>
    <scope>NUCLEOTIDE SEQUENCE</scope>
</reference>
<evidence type="ECO:0000313" key="2">
    <source>
        <dbReference type="EMBL" id="SVB43291.1"/>
    </source>
</evidence>
<dbReference type="Pfam" id="PF13860">
    <property type="entry name" value="FlgD_ig"/>
    <property type="match status" value="1"/>
</dbReference>
<dbReference type="AlphaFoldDB" id="A0A382E003"/>
<protein>
    <recommendedName>
        <fullName evidence="1">FlgD/Vpr Ig-like domain-containing protein</fullName>
    </recommendedName>
</protein>
<dbReference type="Gene3D" id="2.60.40.4070">
    <property type="match status" value="1"/>
</dbReference>
<organism evidence="2">
    <name type="scientific">marine metagenome</name>
    <dbReference type="NCBI Taxonomy" id="408172"/>
    <lineage>
        <taxon>unclassified sequences</taxon>
        <taxon>metagenomes</taxon>
        <taxon>ecological metagenomes</taxon>
    </lineage>
</organism>
<gene>
    <name evidence="2" type="ORF">METZ01_LOCUS196145</name>
</gene>
<dbReference type="NCBIfam" id="TIGR04183">
    <property type="entry name" value="Por_Secre_tail"/>
    <property type="match status" value="1"/>
</dbReference>
<sequence>PLLEDSVSVMIYSWNVYASDAWDSTASQNGPRSLTIDISGLLALDGIGLPDVFALHNNYPNPFNPITNITYDIPEVAQVTLDIYNVSGQKVRTLAQGQHEPGRYRIQWNATNDSGNPLSSGMYIYRIHAGDFVSVKKLILMK</sequence>
<proteinExistence type="predicted"/>
<feature type="domain" description="FlgD/Vpr Ig-like" evidence="1">
    <location>
        <begin position="71"/>
        <end position="129"/>
    </location>
</feature>
<evidence type="ECO:0000259" key="1">
    <source>
        <dbReference type="Pfam" id="PF13860"/>
    </source>
</evidence>